<dbReference type="Gene3D" id="1.25.40.10">
    <property type="entry name" value="Tetratricopeptide repeat domain"/>
    <property type="match status" value="1"/>
</dbReference>
<dbReference type="AlphaFoldDB" id="A0A2Z5ZE56"/>
<proteinExistence type="predicted"/>
<evidence type="ECO:0000313" key="3">
    <source>
        <dbReference type="EMBL" id="BBC78974.1"/>
    </source>
</evidence>
<dbReference type="InterPro" id="IPR011990">
    <property type="entry name" value="TPR-like_helical_dom_sf"/>
</dbReference>
<sequence>MHFSSLFRAHRLVLPFAFLLACTAITPVMAEPPADGAATTQPDKPKHHKKHKNKHKHKKTPAQDGTEGQAAADGKPLPADTQVKADPLDIGKDGNVVIHGLPGSWQATVLDRPPAPPPPVAPSAKAGAGKLAPGVPLQPLTAEQVAAAASVAPQTPVSVSRVLIPISARVGLAAFRSGNRFLIVVDNVEPLDTSALRGDGLFSTLTVDTLPDATLIQVYLPDTRNLYLSQQAEGWVLGDKPPPGNAYGNRRILIPQTDDAGVLYPMRKPGRVLAIKDPVSGQKLLVGTSAFDDGGVLSFRKGQGYDVWPSVEGVVVSPNAPDITMKATARGALLMREGKPLLDEGVAIYANDVDSEWLGLNNLSDLAMEKRFQAAQLAAADSSPADRFARRLDAARAAFSNGDALQARAILTVALQDDPEESARPDVRFLLAAAELLCGNMDGASLLDEPWPEAERRATQLWRGLYDASIGGQNADAAHTLALDFKRIESYPSNIRAVLLPFAAEHIGRYGTPQDMAALDGLPAEPVYDLAKAFKALRTGKRKEAIDTFQKLETNRDPVIAEKALEQTTALQLSDGKITPEKAADKFESLLLDARLAGREAMLRLLQADAYIRARKWSDALTALAQAKAYAPKGMDTVMSSMLSQILLNIARDSTGESNHDALLHDAAMLRAHMAELPTGPQKAEVVLAYGKLLMSLDLPDQAQQAFSDAIPMFDKPDLRALAGNALATAYLDQKQPALAANILTRTDDPALSDDVRAARHHIQARVALESGDQTTALGLLGADQAAVSLDMSAHIHENKGEWAAAVADLRRMAETDLPPKGVLTPAQQFLALRIASDASQAGDKETLSWLLARIGSRSLDGDTGRVFGLLTAQESAAKVEP</sequence>
<feature type="compositionally biased region" description="Basic residues" evidence="1">
    <location>
        <begin position="45"/>
        <end position="60"/>
    </location>
</feature>
<gene>
    <name evidence="3" type="ORF">AcetOrient_orf00903</name>
</gene>
<accession>A0A2Z5ZE56</accession>
<evidence type="ECO:0000256" key="1">
    <source>
        <dbReference type="SAM" id="MobiDB-lite"/>
    </source>
</evidence>
<feature type="chain" id="PRO_5016256803" evidence="2">
    <location>
        <begin position="31"/>
        <end position="882"/>
    </location>
</feature>
<name>A0A2Z5ZE56_9PROT</name>
<organism evidence="3 4">
    <name type="scientific">Acetobacter orientalis</name>
    <dbReference type="NCBI Taxonomy" id="146474"/>
    <lineage>
        <taxon>Bacteria</taxon>
        <taxon>Pseudomonadati</taxon>
        <taxon>Pseudomonadota</taxon>
        <taxon>Alphaproteobacteria</taxon>
        <taxon>Acetobacterales</taxon>
        <taxon>Acetobacteraceae</taxon>
        <taxon>Acetobacter</taxon>
    </lineage>
</organism>
<reference evidence="3 4" key="1">
    <citation type="submission" date="2018-02" db="EMBL/GenBank/DDBJ databases">
        <title>Acetobacter orientalis genome.</title>
        <authorList>
            <person name="Nakashima N."/>
            <person name="Tamura T."/>
        </authorList>
    </citation>
    <scope>NUCLEOTIDE SEQUENCE [LARGE SCALE GENOMIC DNA]</scope>
    <source>
        <strain evidence="3 4">FAN1</strain>
    </source>
</reference>
<feature type="region of interest" description="Disordered" evidence="1">
    <location>
        <begin position="33"/>
        <end position="85"/>
    </location>
</feature>
<evidence type="ECO:0000256" key="2">
    <source>
        <dbReference type="SAM" id="SignalP"/>
    </source>
</evidence>
<dbReference type="KEGG" id="aot:AcetOri_orf00903"/>
<dbReference type="EMBL" id="AP018515">
    <property type="protein sequence ID" value="BBC78974.1"/>
    <property type="molecule type" value="Genomic_DNA"/>
</dbReference>
<dbReference type="Proteomes" id="UP000270034">
    <property type="component" value="Chromosome"/>
</dbReference>
<keyword evidence="2" id="KW-0732">Signal</keyword>
<protein>
    <submittedName>
        <fullName evidence="3">Uncharacterized protein</fullName>
    </submittedName>
</protein>
<feature type="signal peptide" evidence="2">
    <location>
        <begin position="1"/>
        <end position="30"/>
    </location>
</feature>
<evidence type="ECO:0000313" key="4">
    <source>
        <dbReference type="Proteomes" id="UP000270034"/>
    </source>
</evidence>